<feature type="transmembrane region" description="Helical" evidence="2">
    <location>
        <begin position="270"/>
        <end position="293"/>
    </location>
</feature>
<dbReference type="Proteomes" id="UP001209878">
    <property type="component" value="Unassembled WGS sequence"/>
</dbReference>
<organism evidence="3 4">
    <name type="scientific">Ridgeia piscesae</name>
    <name type="common">Tubeworm</name>
    <dbReference type="NCBI Taxonomy" id="27915"/>
    <lineage>
        <taxon>Eukaryota</taxon>
        <taxon>Metazoa</taxon>
        <taxon>Spiralia</taxon>
        <taxon>Lophotrochozoa</taxon>
        <taxon>Annelida</taxon>
        <taxon>Polychaeta</taxon>
        <taxon>Sedentaria</taxon>
        <taxon>Canalipalpata</taxon>
        <taxon>Sabellida</taxon>
        <taxon>Siboglinidae</taxon>
        <taxon>Ridgeia</taxon>
    </lineage>
</organism>
<evidence type="ECO:0000313" key="3">
    <source>
        <dbReference type="EMBL" id="KAK2191677.1"/>
    </source>
</evidence>
<reference evidence="3" key="1">
    <citation type="journal article" date="2023" name="Mol. Biol. Evol.">
        <title>Third-Generation Sequencing Reveals the Adaptive Role of the Epigenome in Three Deep-Sea Polychaetes.</title>
        <authorList>
            <person name="Perez M."/>
            <person name="Aroh O."/>
            <person name="Sun Y."/>
            <person name="Lan Y."/>
            <person name="Juniper S.K."/>
            <person name="Young C.R."/>
            <person name="Angers B."/>
            <person name="Qian P.Y."/>
        </authorList>
    </citation>
    <scope>NUCLEOTIDE SEQUENCE</scope>
    <source>
        <strain evidence="3">R07B-5</strain>
    </source>
</reference>
<name>A0AAD9PBJ0_RIDPI</name>
<evidence type="ECO:0000256" key="2">
    <source>
        <dbReference type="SAM" id="Phobius"/>
    </source>
</evidence>
<keyword evidence="4" id="KW-1185">Reference proteome</keyword>
<keyword evidence="2" id="KW-1133">Transmembrane helix</keyword>
<dbReference type="Gene3D" id="2.60.120.260">
    <property type="entry name" value="Galactose-binding domain-like"/>
    <property type="match status" value="1"/>
</dbReference>
<gene>
    <name evidence="3" type="ORF">NP493_48g07043</name>
</gene>
<feature type="region of interest" description="Disordered" evidence="1">
    <location>
        <begin position="332"/>
        <end position="370"/>
    </location>
</feature>
<proteinExistence type="predicted"/>
<evidence type="ECO:0000313" key="4">
    <source>
        <dbReference type="Proteomes" id="UP001209878"/>
    </source>
</evidence>
<keyword evidence="2" id="KW-0812">Transmembrane</keyword>
<protein>
    <submittedName>
        <fullName evidence="3">Uncharacterized protein</fullName>
    </submittedName>
</protein>
<dbReference type="EMBL" id="JAODUO010000048">
    <property type="protein sequence ID" value="KAK2191677.1"/>
    <property type="molecule type" value="Genomic_DNA"/>
</dbReference>
<feature type="region of interest" description="Disordered" evidence="1">
    <location>
        <begin position="1"/>
        <end position="32"/>
    </location>
</feature>
<sequence length="370" mass="39721">MRSLLQESVVGSPARRTVKVRASSPADVPRDVTPPLATVSTVDGVKTIIQMTISGAARAVRQRLKTFVLSVGNSRDRLTQCASHNHDVGSEKSVTKSCQAVGRYLRFTRDGGSQPHVAGLCEVVIIGHLFIAPTTPVITHVTTSTTRIVVTWQTITGTGCDELAAVGVWYKMQMSPSEGWIYRGAEPCQPNDGWISMISSENCIVIKVTFTNNENMSSTSEGVVVDLTTSEAIDFTSEHWVLTTTSRPDRTSGPFAASGSSAAALGTGSWVVVAVAAFLLGVVLTAVAMLVVFRMRSVKANTATVNEDGERPSTDNEAAVVMDDQDYVVIPRVPGEQEDAKKDESDYVHPAAVPRRQNQPNVYDVITPTA</sequence>
<accession>A0AAD9PBJ0</accession>
<feature type="compositionally biased region" description="Basic and acidic residues" evidence="1">
    <location>
        <begin position="338"/>
        <end position="347"/>
    </location>
</feature>
<evidence type="ECO:0000256" key="1">
    <source>
        <dbReference type="SAM" id="MobiDB-lite"/>
    </source>
</evidence>
<keyword evidence="2" id="KW-0472">Membrane</keyword>
<dbReference type="AlphaFoldDB" id="A0AAD9PBJ0"/>
<comment type="caution">
    <text evidence="3">The sequence shown here is derived from an EMBL/GenBank/DDBJ whole genome shotgun (WGS) entry which is preliminary data.</text>
</comment>